<dbReference type="EMBL" id="BARS01003225">
    <property type="protein sequence ID" value="GAF79532.1"/>
    <property type="molecule type" value="Genomic_DNA"/>
</dbReference>
<name>X0SUE4_9ZZZZ</name>
<gene>
    <name evidence="1" type="ORF">S01H1_06224</name>
</gene>
<accession>X0SUE4</accession>
<evidence type="ECO:0000313" key="1">
    <source>
        <dbReference type="EMBL" id="GAF79532.1"/>
    </source>
</evidence>
<dbReference type="AlphaFoldDB" id="X0SUE4"/>
<protein>
    <submittedName>
        <fullName evidence="1">Uncharacterized protein</fullName>
    </submittedName>
</protein>
<feature type="non-terminal residue" evidence="1">
    <location>
        <position position="292"/>
    </location>
</feature>
<proteinExistence type="predicted"/>
<organism evidence="1">
    <name type="scientific">marine sediment metagenome</name>
    <dbReference type="NCBI Taxonomy" id="412755"/>
    <lineage>
        <taxon>unclassified sequences</taxon>
        <taxon>metagenomes</taxon>
        <taxon>ecological metagenomes</taxon>
    </lineage>
</organism>
<comment type="caution">
    <text evidence="1">The sequence shown here is derived from an EMBL/GenBank/DDBJ whole genome shotgun (WGS) entry which is preliminary data.</text>
</comment>
<sequence length="292" mass="31948">MLKRILATTVLFLLVSTSGYCQHDEVYVIDDFSKMLQSHISPYLLPKNAATEARNVRSNSQYGSLSKRPPTMLYGSLGSFAITSIHRFYKSDDTDYLIGTGSTFIMLGDDDGGDPIVLRDLLTTGLWWDWITYKDRAIGCNGTNMCQKYDGKTTTTANTDGARTANILTADLGAPFAELNAGSNLDADAWYQYKMMFTDGTTTWYSEAVSNPILTGSSVQNITLTDIPLGPSGTTFRNIYRTEGQSARADLASATFKLIVDETISGNTSQTYNDAIADTSMEGTTWSTTSKT</sequence>
<reference evidence="1" key="1">
    <citation type="journal article" date="2014" name="Front. Microbiol.">
        <title>High frequency of phylogenetically diverse reductive dehalogenase-homologous genes in deep subseafloor sedimentary metagenomes.</title>
        <authorList>
            <person name="Kawai M."/>
            <person name="Futagami T."/>
            <person name="Toyoda A."/>
            <person name="Takaki Y."/>
            <person name="Nishi S."/>
            <person name="Hori S."/>
            <person name="Arai W."/>
            <person name="Tsubouchi T."/>
            <person name="Morono Y."/>
            <person name="Uchiyama I."/>
            <person name="Ito T."/>
            <person name="Fujiyama A."/>
            <person name="Inagaki F."/>
            <person name="Takami H."/>
        </authorList>
    </citation>
    <scope>NUCLEOTIDE SEQUENCE</scope>
    <source>
        <strain evidence="1">Expedition CK06-06</strain>
    </source>
</reference>